<reference evidence="1" key="1">
    <citation type="journal article" date="2002" name="Nature">
        <title>The genome sequence and structure of rice chromosome 1.</title>
        <authorList>
            <person name="Sasaki T."/>
            <person name="Matsumoto T."/>
            <person name="Yamamoto K."/>
            <person name="Sakata K."/>
            <person name="Baba T."/>
            <person name="Katayose Y."/>
            <person name="Wu J."/>
            <person name="Niimura Y."/>
            <person name="Cheng Z."/>
            <person name="Nagamura Y."/>
            <person name="Antonio B.A."/>
            <person name="Kanamori H."/>
            <person name="Hosokawa S."/>
            <person name="Masukawa M."/>
            <person name="Arikawa K."/>
            <person name="Chiden Y."/>
            <person name="Hayashi M."/>
            <person name="Okamoto M."/>
            <person name="Ando T."/>
            <person name="Aoki H."/>
            <person name="Arita K."/>
            <person name="Hamada M."/>
            <person name="Harada C."/>
            <person name="Hijishita S."/>
            <person name="Honda M."/>
            <person name="Ichikawa Y."/>
            <person name="Idonuma A."/>
            <person name="Iijima M."/>
            <person name="Ikeda M."/>
            <person name="Ikeno M."/>
            <person name="Itoh S."/>
            <person name="Itoh T."/>
            <person name="Itoh Y."/>
            <person name="Itoh Y."/>
            <person name="Iwabuchi A."/>
            <person name="Kamiya K."/>
            <person name="Karasawa W."/>
            <person name="Katagiri S."/>
            <person name="Kikuta A."/>
            <person name="Kobayashi N."/>
            <person name="Kono I."/>
            <person name="Machita K."/>
            <person name="Maehara T."/>
            <person name="Mizuno H."/>
            <person name="Mizubayashi T."/>
            <person name="Mukai Y."/>
            <person name="Nagasaki H."/>
            <person name="Nakashima M."/>
            <person name="Nakama Y."/>
            <person name="Nakamichi Y."/>
            <person name="Nakamura M."/>
            <person name="Namiki N."/>
            <person name="Negishi M."/>
            <person name="Ohta I."/>
            <person name="Ono N."/>
            <person name="Saji S."/>
            <person name="Sakai K."/>
            <person name="Shibata M."/>
            <person name="Shimokawa T."/>
            <person name="Shomura A."/>
            <person name="Song J."/>
            <person name="Takazaki Y."/>
            <person name="Terasawa K."/>
            <person name="Tsuji K."/>
            <person name="Waki K."/>
            <person name="Yamagata H."/>
            <person name="Yamane H."/>
            <person name="Yoshiki S."/>
            <person name="Yoshihara R."/>
            <person name="Yukawa K."/>
            <person name="Zhong H."/>
            <person name="Iwama H."/>
            <person name="Endo T."/>
            <person name="Ito H."/>
            <person name="Hahn J.H."/>
            <person name="Kim H.I."/>
            <person name="Eun M.Y."/>
            <person name="Yano M."/>
            <person name="Jiang J."/>
            <person name="Gojobori T."/>
        </authorList>
    </citation>
    <scope>NUCLEOTIDE SEQUENCE [LARGE SCALE GENOMIC DNA]</scope>
</reference>
<sequence>MYASMRGPHSIGWHAEGACRWPPNTMAIIPTRQRQYALHYHQLNPLLLPFPPVKPQSCRLIKATTVVAAAFTVTLMQEEQGR</sequence>
<proteinExistence type="predicted"/>
<organism evidence="1">
    <name type="scientific">Oryza sativa subsp. japonica</name>
    <name type="common">Rice</name>
    <dbReference type="NCBI Taxonomy" id="39947"/>
    <lineage>
        <taxon>Eukaryota</taxon>
        <taxon>Viridiplantae</taxon>
        <taxon>Streptophyta</taxon>
        <taxon>Embryophyta</taxon>
        <taxon>Tracheophyta</taxon>
        <taxon>Spermatophyta</taxon>
        <taxon>Magnoliopsida</taxon>
        <taxon>Liliopsida</taxon>
        <taxon>Poales</taxon>
        <taxon>Poaceae</taxon>
        <taxon>BOP clade</taxon>
        <taxon>Oryzoideae</taxon>
        <taxon>Oryzeae</taxon>
        <taxon>Oryzinae</taxon>
        <taxon>Oryza</taxon>
        <taxon>Oryza sativa</taxon>
    </lineage>
</organism>
<dbReference type="Proteomes" id="UP000817658">
    <property type="component" value="Chromosome 1"/>
</dbReference>
<dbReference type="EMBL" id="AP003021">
    <property type="protein sequence ID" value="BAB40005.1"/>
    <property type="molecule type" value="Genomic_DNA"/>
</dbReference>
<dbReference type="AlphaFoldDB" id="Q9ARW9"/>
<accession>Q9ARW9</accession>
<gene>
    <name evidence="1" type="primary">P0503E05.12</name>
</gene>
<name>Q9ARW9_ORYSJ</name>
<protein>
    <submittedName>
        <fullName evidence="1">Uncharacterized protein</fullName>
    </submittedName>
</protein>
<evidence type="ECO:0000313" key="1">
    <source>
        <dbReference type="EMBL" id="BAB40005.1"/>
    </source>
</evidence>